<comment type="similarity">
    <text evidence="2">Belongs to the MipA/OmpV family.</text>
</comment>
<evidence type="ECO:0000256" key="2">
    <source>
        <dbReference type="ARBA" id="ARBA00005722"/>
    </source>
</evidence>
<dbReference type="PANTHER" id="PTHR38776:SF1">
    <property type="entry name" value="MLTA-INTERACTING PROTEIN-RELATED"/>
    <property type="match status" value="1"/>
</dbReference>
<dbReference type="Gene3D" id="2.40.160.20">
    <property type="match status" value="1"/>
</dbReference>
<comment type="subcellular location">
    <subcellularLocation>
        <location evidence="1">Cell outer membrane</location>
    </subcellularLocation>
</comment>
<dbReference type="Pfam" id="PF06629">
    <property type="entry name" value="MipA"/>
    <property type="match status" value="1"/>
</dbReference>
<dbReference type="InterPro" id="IPR010583">
    <property type="entry name" value="MipA"/>
</dbReference>
<evidence type="ECO:0000256" key="6">
    <source>
        <dbReference type="SAM" id="SignalP"/>
    </source>
</evidence>
<accession>A0A944M8W0</accession>
<evidence type="ECO:0000256" key="1">
    <source>
        <dbReference type="ARBA" id="ARBA00004442"/>
    </source>
</evidence>
<keyword evidence="3 6" id="KW-0732">Signal</keyword>
<name>A0A944M8W0_9GAMM</name>
<keyword evidence="4" id="KW-0472">Membrane</keyword>
<organism evidence="7 8">
    <name type="scientific">Candidatus Thiodiazotropha taylori</name>
    <dbReference type="NCBI Taxonomy" id="2792791"/>
    <lineage>
        <taxon>Bacteria</taxon>
        <taxon>Pseudomonadati</taxon>
        <taxon>Pseudomonadota</taxon>
        <taxon>Gammaproteobacteria</taxon>
        <taxon>Chromatiales</taxon>
        <taxon>Sedimenticolaceae</taxon>
        <taxon>Candidatus Thiodiazotropha</taxon>
    </lineage>
</organism>
<evidence type="ECO:0000256" key="5">
    <source>
        <dbReference type="ARBA" id="ARBA00023237"/>
    </source>
</evidence>
<dbReference type="PANTHER" id="PTHR38776">
    <property type="entry name" value="MLTA-INTERACTING PROTEIN-RELATED"/>
    <property type="match status" value="1"/>
</dbReference>
<dbReference type="EMBL" id="JAHHGM010000004">
    <property type="protein sequence ID" value="MBT2988359.1"/>
    <property type="molecule type" value="Genomic_DNA"/>
</dbReference>
<dbReference type="AlphaFoldDB" id="A0A944M8W0"/>
<sequence>MTSGDKSPTIKHTLSALAAAAVLALTSPPISAGEWRVGANVAGGKNPFLGEDNVAVLMPMIAYKGERFYANLGNPGISFFNGSTNFAGLGYSVVQADDYNIDLVGRVRAMGLYPEDNDELEGLDDRDPGFDLGVTARWQTGFGELNAQLLADVSDTSDGQEVILSYAYPFSHGKWSLRPELGISWQSSDLTDYYFGVDADEATARSAVYEADSAVTPFAGIEFEYAFDQRIDLVGGVGVGRLGDEISDSPIVDERNLAGGYLGLSYRF</sequence>
<keyword evidence="5" id="KW-0998">Cell outer membrane</keyword>
<feature type="signal peptide" evidence="6">
    <location>
        <begin position="1"/>
        <end position="32"/>
    </location>
</feature>
<protein>
    <submittedName>
        <fullName evidence="7">MipA/OmpV family protein</fullName>
    </submittedName>
</protein>
<comment type="caution">
    <text evidence="7">The sequence shown here is derived from an EMBL/GenBank/DDBJ whole genome shotgun (WGS) entry which is preliminary data.</text>
</comment>
<gene>
    <name evidence="7" type="ORF">KME65_05300</name>
</gene>
<dbReference type="Proteomes" id="UP000770889">
    <property type="component" value="Unassembled WGS sequence"/>
</dbReference>
<proteinExistence type="inferred from homology"/>
<evidence type="ECO:0000256" key="4">
    <source>
        <dbReference type="ARBA" id="ARBA00023136"/>
    </source>
</evidence>
<evidence type="ECO:0000313" key="7">
    <source>
        <dbReference type="EMBL" id="MBT2988359.1"/>
    </source>
</evidence>
<evidence type="ECO:0000313" key="8">
    <source>
        <dbReference type="Proteomes" id="UP000770889"/>
    </source>
</evidence>
<dbReference type="GO" id="GO:0009252">
    <property type="term" value="P:peptidoglycan biosynthetic process"/>
    <property type="evidence" value="ECO:0007669"/>
    <property type="project" value="TreeGrafter"/>
</dbReference>
<feature type="chain" id="PRO_5037899091" evidence="6">
    <location>
        <begin position="33"/>
        <end position="268"/>
    </location>
</feature>
<dbReference type="GO" id="GO:0009279">
    <property type="term" value="C:cell outer membrane"/>
    <property type="evidence" value="ECO:0007669"/>
    <property type="project" value="UniProtKB-SubCell"/>
</dbReference>
<reference evidence="7 8" key="1">
    <citation type="submission" date="2021-05" db="EMBL/GenBank/DDBJ databases">
        <title>Genetic and Functional Diversity in Clade A Lucinid endosymbionts from the Bahamas.</title>
        <authorList>
            <person name="Giani N.M."/>
            <person name="Engel A.S."/>
            <person name="Campbell B.J."/>
        </authorList>
    </citation>
    <scope>NUCLEOTIDE SEQUENCE [LARGE SCALE GENOMIC DNA]</scope>
    <source>
        <strain evidence="7">LUC16012Gg_MoonRockCtena</strain>
    </source>
</reference>
<evidence type="ECO:0000256" key="3">
    <source>
        <dbReference type="ARBA" id="ARBA00022729"/>
    </source>
</evidence>